<comment type="caution">
    <text evidence="7">The sequence shown here is derived from an EMBL/GenBank/DDBJ whole genome shotgun (WGS) entry which is preliminary data.</text>
</comment>
<dbReference type="EMBL" id="SNRY01000117">
    <property type="protein sequence ID" value="KAA6346792.1"/>
    <property type="molecule type" value="Genomic_DNA"/>
</dbReference>
<protein>
    <submittedName>
        <fullName evidence="7">Chaperone SurA</fullName>
        <ecNumber evidence="7">5.2.1.8</ecNumber>
    </submittedName>
</protein>
<accession>A0A5J4SM54</accession>
<evidence type="ECO:0000256" key="1">
    <source>
        <dbReference type="ARBA" id="ARBA00004236"/>
    </source>
</evidence>
<dbReference type="SUPFAM" id="SSF109998">
    <property type="entry name" value="Triger factor/SurA peptide-binding domain-like"/>
    <property type="match status" value="1"/>
</dbReference>
<comment type="subcellular location">
    <subcellularLocation>
        <location evidence="1">Cell membrane</location>
    </subcellularLocation>
</comment>
<proteinExistence type="predicted"/>
<name>A0A5J4SM54_9ZZZZ</name>
<dbReference type="InterPro" id="IPR027304">
    <property type="entry name" value="Trigger_fact/SurA_dom_sf"/>
</dbReference>
<dbReference type="Gene3D" id="3.10.50.40">
    <property type="match status" value="1"/>
</dbReference>
<keyword evidence="6" id="KW-0812">Transmembrane</keyword>
<keyword evidence="7" id="KW-0413">Isomerase</keyword>
<feature type="transmembrane region" description="Helical" evidence="6">
    <location>
        <begin position="12"/>
        <end position="31"/>
    </location>
</feature>
<dbReference type="Pfam" id="PF13616">
    <property type="entry name" value="Rotamase_3"/>
    <property type="match status" value="1"/>
</dbReference>
<dbReference type="InterPro" id="IPR052029">
    <property type="entry name" value="PpiD_chaperone"/>
</dbReference>
<keyword evidence="5" id="KW-0175">Coiled coil</keyword>
<evidence type="ECO:0000313" key="7">
    <source>
        <dbReference type="EMBL" id="KAA6346792.1"/>
    </source>
</evidence>
<organism evidence="7">
    <name type="scientific">termite gut metagenome</name>
    <dbReference type="NCBI Taxonomy" id="433724"/>
    <lineage>
        <taxon>unclassified sequences</taxon>
        <taxon>metagenomes</taxon>
        <taxon>organismal metagenomes</taxon>
    </lineage>
</organism>
<evidence type="ECO:0000256" key="2">
    <source>
        <dbReference type="ARBA" id="ARBA00022475"/>
    </source>
</evidence>
<reference evidence="7" key="1">
    <citation type="submission" date="2019-03" db="EMBL/GenBank/DDBJ databases">
        <title>Single cell metagenomics reveals metabolic interactions within the superorganism composed of flagellate Streblomastix strix and complex community of Bacteroidetes bacteria on its surface.</title>
        <authorList>
            <person name="Treitli S.C."/>
            <person name="Kolisko M."/>
            <person name="Husnik F."/>
            <person name="Keeling P."/>
            <person name="Hampl V."/>
        </authorList>
    </citation>
    <scope>NUCLEOTIDE SEQUENCE</scope>
    <source>
        <strain evidence="7">STM</strain>
    </source>
</reference>
<keyword evidence="2" id="KW-1003">Cell membrane</keyword>
<evidence type="ECO:0000256" key="5">
    <source>
        <dbReference type="SAM" id="Coils"/>
    </source>
</evidence>
<evidence type="ECO:0000256" key="6">
    <source>
        <dbReference type="SAM" id="Phobius"/>
    </source>
</evidence>
<dbReference type="Pfam" id="PF13623">
    <property type="entry name" value="SurA_N_2"/>
    <property type="match status" value="1"/>
</dbReference>
<dbReference type="AlphaFoldDB" id="A0A5J4SM54"/>
<sequence>MATLQNIRSKGPLLVVVIGLALFAFIAGDAWKVIRPNQSQDAGEVNGEVLSVQEFQAMVEEYTEIVKFSLGTNTLNDDQINQIRDEAWATFVNKKLIEKEAKKIGLTVSKAEIQAIIDDGTDPILQQTPFRNPQGVFDKDELKRFLVDYAKIDRTSMQPQYLEYYDSMNRYWLFFEKNLFQSRLIEKYRSLIILAMSSNPIEAQTAFDGRVNQAEMLIATIPYNAIPDSTVTVTQADIKNLYQKKKEQLKQLAEIRDIKYIDIQVKASENDKAELEKEINDYSVQLEETSSDYTSFIRSTGSQYPYIDLYYRKEAYPEDVASRLEDASEGEIHGPYYQVSDNTFNTFKYLSKTKMPDSIQFRQIQVYTDDVTKTKVLADSIFDAIKQGADFEELAKKYGQDGAPNWLSSAQYEKNPIEGDNLKYIKAIIALGMNEYDNLSLGQSHIILQVTAQKAITDKYKVAIIKRTVEFSKETYNKAYNEFSRFVAANPTLDKVKANAEEAGYALLAYNLNSSEHGIANIKGTKEALRWTFSAKPGEVSTLYECGDSDRLLLVALEQVNKKGYRPLEQVKSELVLEIRKDKKAERIMEDIKNITTFNQYQTVSNAVSDTIKHVTFSAPAYISALRSNEPLVSAYASVGELNQLSAPIKGNAGVLVLQIYAKTKQNDTFNMETEKANQVDINRRLLNNFLNDLHSKANVKDNRYLFF</sequence>
<evidence type="ECO:0000256" key="3">
    <source>
        <dbReference type="ARBA" id="ARBA00023136"/>
    </source>
</evidence>
<evidence type="ECO:0000256" key="4">
    <source>
        <dbReference type="ARBA" id="ARBA00023186"/>
    </source>
</evidence>
<gene>
    <name evidence="7" type="ORF">EZS27_005695</name>
</gene>
<keyword evidence="6" id="KW-1133">Transmembrane helix</keyword>
<keyword evidence="4" id="KW-0143">Chaperone</keyword>
<dbReference type="Gene3D" id="1.10.4030.10">
    <property type="entry name" value="Porin chaperone SurA, peptide-binding domain"/>
    <property type="match status" value="1"/>
</dbReference>
<dbReference type="PANTHER" id="PTHR47529:SF1">
    <property type="entry name" value="PERIPLASMIC CHAPERONE PPID"/>
    <property type="match status" value="1"/>
</dbReference>
<dbReference type="EC" id="5.2.1.8" evidence="7"/>
<dbReference type="GO" id="GO:0005886">
    <property type="term" value="C:plasma membrane"/>
    <property type="evidence" value="ECO:0007669"/>
    <property type="project" value="UniProtKB-SubCell"/>
</dbReference>
<keyword evidence="3 6" id="KW-0472">Membrane</keyword>
<dbReference type="InterPro" id="IPR046357">
    <property type="entry name" value="PPIase_dom_sf"/>
</dbReference>
<dbReference type="GO" id="GO:0003755">
    <property type="term" value="F:peptidyl-prolyl cis-trans isomerase activity"/>
    <property type="evidence" value="ECO:0007669"/>
    <property type="project" value="UniProtKB-EC"/>
</dbReference>
<dbReference type="PANTHER" id="PTHR47529">
    <property type="entry name" value="PEPTIDYL-PROLYL CIS-TRANS ISOMERASE D"/>
    <property type="match status" value="1"/>
</dbReference>
<feature type="coiled-coil region" evidence="5">
    <location>
        <begin position="238"/>
        <end position="292"/>
    </location>
</feature>